<dbReference type="PANTHER" id="PTHR33393:SF13">
    <property type="entry name" value="PGA BIOSYNTHESIS PROTEIN CAPA"/>
    <property type="match status" value="1"/>
</dbReference>
<dbReference type="SUPFAM" id="SSF56300">
    <property type="entry name" value="Metallo-dependent phosphatases"/>
    <property type="match status" value="1"/>
</dbReference>
<dbReference type="Gene3D" id="3.60.21.10">
    <property type="match status" value="1"/>
</dbReference>
<feature type="domain" description="Capsule synthesis protein CapA" evidence="2">
    <location>
        <begin position="41"/>
        <end position="277"/>
    </location>
</feature>
<keyword evidence="4" id="KW-1185">Reference proteome</keyword>
<evidence type="ECO:0000259" key="2">
    <source>
        <dbReference type="SMART" id="SM00854"/>
    </source>
</evidence>
<sequence>MRLVSQRADTMSGQSRLLLLITLLGILGAMLAGSVRAEPVRLIFVGDIMLDDGAGRLIRRGGDPLAPFAALLQDADYRIGNLECPIATSGQARDNKIFSFRADPRVLPVLRGRFDALAVANNHSGDYGQAAFLETLGHLAGNGIAAVGGGRHLTEAHRPLWIEQRGLRIAVLAYNEFKPRAFEAGAEWPGIAWSEDSQVVADIRAARAAGADLVIPFMHWGWERERQASERQRQLARLMIDAGASLVVGGHPHVTQDIEYYQGKLIVYSLGNFVFDGFDLPAARTGWLLRLSLDRHGLVSWDTVAAQIDGDGTPHPQAGTPTPCGRAGDRLVRECVQP</sequence>
<dbReference type="InterPro" id="IPR029052">
    <property type="entry name" value="Metallo-depent_PP-like"/>
</dbReference>
<name>A0A5S4ETR3_9PROT</name>
<dbReference type="AlphaFoldDB" id="A0A5S4ETR3"/>
<gene>
    <name evidence="3" type="ORF">ACCUM_0537</name>
</gene>
<reference evidence="3 4" key="1">
    <citation type="submission" date="2019-04" db="EMBL/GenBank/DDBJ databases">
        <title>A novel phosphate-accumulating bacterium identified in bioreactor for phosphate removal from wastewater.</title>
        <authorList>
            <person name="Kotlyarov R.Y."/>
            <person name="Beletsky A.V."/>
            <person name="Kallistova A.Y."/>
            <person name="Dorofeev A.G."/>
            <person name="Nikolaev Y.Y."/>
            <person name="Pimenov N.V."/>
            <person name="Ravin N.V."/>
            <person name="Mardanov A.V."/>
        </authorList>
    </citation>
    <scope>NUCLEOTIDE SEQUENCE [LARGE SCALE GENOMIC DNA]</scope>
    <source>
        <strain evidence="3 4">Bin19</strain>
    </source>
</reference>
<comment type="similarity">
    <text evidence="1">Belongs to the CapA family.</text>
</comment>
<dbReference type="SMART" id="SM00854">
    <property type="entry name" value="PGA_cap"/>
    <property type="match status" value="1"/>
</dbReference>
<dbReference type="PANTHER" id="PTHR33393">
    <property type="entry name" value="POLYGLUTAMINE SYNTHESIS ACCESSORY PROTEIN RV0574C-RELATED"/>
    <property type="match status" value="1"/>
</dbReference>
<comment type="caution">
    <text evidence="3">The sequence shown here is derived from an EMBL/GenBank/DDBJ whole genome shotgun (WGS) entry which is preliminary data.</text>
</comment>
<dbReference type="EMBL" id="SWAD01000001">
    <property type="protein sequence ID" value="TMQ78940.1"/>
    <property type="molecule type" value="Genomic_DNA"/>
</dbReference>
<evidence type="ECO:0000313" key="4">
    <source>
        <dbReference type="Proteomes" id="UP000306324"/>
    </source>
</evidence>
<proteinExistence type="inferred from homology"/>
<dbReference type="InterPro" id="IPR052169">
    <property type="entry name" value="CW_Biosynth-Accessory"/>
</dbReference>
<organism evidence="3 4">
    <name type="scientific">Candidatus Accumulibacter phosphatis</name>
    <dbReference type="NCBI Taxonomy" id="327160"/>
    <lineage>
        <taxon>Bacteria</taxon>
        <taxon>Pseudomonadati</taxon>
        <taxon>Pseudomonadota</taxon>
        <taxon>Betaproteobacteria</taxon>
        <taxon>Candidatus Accumulibacter</taxon>
    </lineage>
</organism>
<evidence type="ECO:0000313" key="3">
    <source>
        <dbReference type="EMBL" id="TMQ78940.1"/>
    </source>
</evidence>
<dbReference type="Proteomes" id="UP000306324">
    <property type="component" value="Unassembled WGS sequence"/>
</dbReference>
<evidence type="ECO:0000256" key="1">
    <source>
        <dbReference type="ARBA" id="ARBA00005662"/>
    </source>
</evidence>
<accession>A0A5S4ETR3</accession>
<protein>
    <submittedName>
        <fullName evidence="3">Putative poly-gamma-glutamate biosynthesis enzyme</fullName>
    </submittedName>
</protein>
<dbReference type="CDD" id="cd07381">
    <property type="entry name" value="MPP_CapA"/>
    <property type="match status" value="1"/>
</dbReference>
<dbReference type="InterPro" id="IPR019079">
    <property type="entry name" value="Capsule_synth_CapA"/>
</dbReference>
<dbReference type="Pfam" id="PF09587">
    <property type="entry name" value="PGA_cap"/>
    <property type="match status" value="1"/>
</dbReference>